<dbReference type="EMBL" id="CP077715">
    <property type="protein sequence ID" value="QXJ31769.1"/>
    <property type="molecule type" value="Genomic_DNA"/>
</dbReference>
<evidence type="ECO:0008006" key="4">
    <source>
        <dbReference type="Google" id="ProtNLM"/>
    </source>
</evidence>
<gene>
    <name evidence="1" type="ORF">J5U21_01420</name>
    <name evidence="2" type="ORF">J5U22_01336</name>
</gene>
<sequence>MDFKGIFEVKKKINAVKEFLTNPNQFAECLPGLQSYEVMNNTFKANFKLDVSQMKIPHMSTLTALITANILEKENGVEINGNGRSAGVGIKFSIVMGLEEGEEVTRVSWFAKVDLGMLSKLLGEDNIRRIAEPNISHIINCISSKLS</sequence>
<evidence type="ECO:0000313" key="1">
    <source>
        <dbReference type="EMBL" id="QXJ31769.1"/>
    </source>
</evidence>
<dbReference type="Proteomes" id="UP000693941">
    <property type="component" value="Chromosome"/>
</dbReference>
<proteinExistence type="predicted"/>
<evidence type="ECO:0000313" key="3">
    <source>
        <dbReference type="Proteomes" id="UP000694036"/>
    </source>
</evidence>
<dbReference type="InterPro" id="IPR010419">
    <property type="entry name" value="CO_DH_gsu"/>
</dbReference>
<dbReference type="EMBL" id="CP077713">
    <property type="protein sequence ID" value="QXJ34789.1"/>
    <property type="molecule type" value="Genomic_DNA"/>
</dbReference>
<evidence type="ECO:0000313" key="2">
    <source>
        <dbReference type="EMBL" id="QXJ34789.1"/>
    </source>
</evidence>
<dbReference type="CDD" id="cd05018">
    <property type="entry name" value="CoxG"/>
    <property type="match status" value="1"/>
</dbReference>
<name>A0A8F5C0B8_9CREN</name>
<dbReference type="Proteomes" id="UP000694036">
    <property type="component" value="Chromosome"/>
</dbReference>
<dbReference type="RefSeq" id="WP_218260027.1">
    <property type="nucleotide sequence ID" value="NZ_CP077713.1"/>
</dbReference>
<accession>A0A8F5C0B8</accession>
<dbReference type="AlphaFoldDB" id="A0A8F5C0B8"/>
<reference evidence="2 3" key="1">
    <citation type="journal article" date="2021" name="Environ. Microbiol.">
        <title>New insights into the diversity and evolution of the archaeal mobilome from three complete genomes of Saccharolobus shibatae.</title>
        <authorList>
            <person name="Medvedeva S."/>
            <person name="Brandt D."/>
            <person name="Cvirkaite-Krupovic V."/>
            <person name="Liu Y."/>
            <person name="Severinov K."/>
            <person name="Ishino S."/>
            <person name="Ishino Y."/>
            <person name="Prangishvili D."/>
            <person name="Kalinowski J."/>
            <person name="Krupovic M."/>
        </authorList>
    </citation>
    <scope>NUCLEOTIDE SEQUENCE [LARGE SCALE GENOMIC DNA]</scope>
    <source>
        <strain evidence="1">BEU9</strain>
        <strain evidence="2 3">S38A</strain>
    </source>
</reference>
<protein>
    <recommendedName>
        <fullName evidence="4">Carbon monoxide dehydrogenase subunit G</fullName>
    </recommendedName>
</protein>
<keyword evidence="3" id="KW-1185">Reference proteome</keyword>
<dbReference type="GeneID" id="65562901"/>
<organism evidence="2 3">
    <name type="scientific">Saccharolobus shibatae</name>
    <dbReference type="NCBI Taxonomy" id="2286"/>
    <lineage>
        <taxon>Archaea</taxon>
        <taxon>Thermoproteota</taxon>
        <taxon>Thermoprotei</taxon>
        <taxon>Sulfolobales</taxon>
        <taxon>Sulfolobaceae</taxon>
        <taxon>Saccharolobus</taxon>
    </lineage>
</organism>
<dbReference type="Pfam" id="PF06240">
    <property type="entry name" value="COXG"/>
    <property type="match status" value="1"/>
</dbReference>